<evidence type="ECO:0000256" key="1">
    <source>
        <dbReference type="ARBA" id="ARBA00004586"/>
    </source>
</evidence>
<keyword evidence="6" id="KW-0175">Coiled coil</keyword>
<dbReference type="PROSITE" id="PS51778">
    <property type="entry name" value="VAST"/>
    <property type="match status" value="1"/>
</dbReference>
<dbReference type="OMA" id="TKVEWLW"/>
<evidence type="ECO:0000313" key="10">
    <source>
        <dbReference type="Proteomes" id="UP000005666"/>
    </source>
</evidence>
<dbReference type="AlphaFoldDB" id="G8BQ20"/>
<evidence type="ECO:0000313" key="9">
    <source>
        <dbReference type="EMBL" id="CCE62101.1"/>
    </source>
</evidence>
<dbReference type="Proteomes" id="UP000005666">
    <property type="component" value="Chromosome 2"/>
</dbReference>
<evidence type="ECO:0000259" key="8">
    <source>
        <dbReference type="PROSITE" id="PS51778"/>
    </source>
</evidence>
<reference evidence="9 10" key="1">
    <citation type="journal article" date="2011" name="Proc. Natl. Acad. Sci. U.S.A.">
        <title>Evolutionary erosion of yeast sex chromosomes by mating-type switching accidents.</title>
        <authorList>
            <person name="Gordon J.L."/>
            <person name="Armisen D."/>
            <person name="Proux-Wera E."/>
            <person name="Oheigeartaigh S.S."/>
            <person name="Byrne K.P."/>
            <person name="Wolfe K.H."/>
        </authorList>
    </citation>
    <scope>NUCLEOTIDE SEQUENCE [LARGE SCALE GENOMIC DNA]</scope>
    <source>
        <strain evidence="10">ATCC 24235 / CBS 4417 / NBRC 1672 / NRRL Y-8282 / UCD 70-5</strain>
    </source>
</reference>
<evidence type="ECO:0000256" key="6">
    <source>
        <dbReference type="SAM" id="Coils"/>
    </source>
</evidence>
<keyword evidence="3" id="KW-1133">Transmembrane helix</keyword>
<dbReference type="RefSeq" id="XP_003684535.1">
    <property type="nucleotide sequence ID" value="XM_003684487.1"/>
</dbReference>
<dbReference type="KEGG" id="tpf:TPHA_0B04320"/>
<dbReference type="Gene3D" id="1.20.1270.60">
    <property type="entry name" value="Arfaptin homology (AH) domain/BAR domain"/>
    <property type="match status" value="1"/>
</dbReference>
<evidence type="ECO:0000256" key="4">
    <source>
        <dbReference type="ARBA" id="ARBA00023136"/>
    </source>
</evidence>
<dbReference type="CDD" id="cd13280">
    <property type="entry name" value="PH_SIP3"/>
    <property type="match status" value="1"/>
</dbReference>
<dbReference type="PANTHER" id="PTHR14248">
    <property type="entry name" value="CYCLIN Y, ISOFORM A"/>
    <property type="match status" value="1"/>
</dbReference>
<organism evidence="9 10">
    <name type="scientific">Tetrapisispora phaffii (strain ATCC 24235 / CBS 4417 / NBRC 1672 / NRRL Y-8282 / UCD 70-5)</name>
    <name type="common">Yeast</name>
    <name type="synonym">Fabospora phaffii</name>
    <dbReference type="NCBI Taxonomy" id="1071381"/>
    <lineage>
        <taxon>Eukaryota</taxon>
        <taxon>Fungi</taxon>
        <taxon>Dikarya</taxon>
        <taxon>Ascomycota</taxon>
        <taxon>Saccharomycotina</taxon>
        <taxon>Saccharomycetes</taxon>
        <taxon>Saccharomycetales</taxon>
        <taxon>Saccharomycetaceae</taxon>
        <taxon>Tetrapisispora</taxon>
    </lineage>
</organism>
<keyword evidence="4" id="KW-0472">Membrane</keyword>
<evidence type="ECO:0000259" key="7">
    <source>
        <dbReference type="PROSITE" id="PS50003"/>
    </source>
</evidence>
<dbReference type="InterPro" id="IPR001849">
    <property type="entry name" value="PH_domain"/>
</dbReference>
<keyword evidence="2" id="KW-0812">Transmembrane</keyword>
<protein>
    <recommendedName>
        <fullName evidence="11">PH domain-containing protein</fullName>
    </recommendedName>
</protein>
<sequence length="1231" mass="143476">MTSDSNRNQETEFKQLKLISVTFKEASLDSPSFRATVNYFEHRIDIFQKLWLEKISEFIREKYSPAFQNFETHVGVMVSNMDPLTKLFNTGMISNQLYTPILVDNTTSDYSELQTHFTRTLIRDGSVLSECLTQLNDNCISVYRTSRKKFEKTQKIYDDLLFKSNILIKPNLDVDPEASMKMAFAIFEAKMKYLKAALDLVDVIASTKLQLDEFVVNTISRISDNNTIKQKFSSEVIDLSPKMTKYVNDYKQWMLRTANAAKELKSEIESAKKQIYDYVEERARPSTDILEYTISRINSESLINKKIFDLKVRKAPEKAGWLFMKTYIGSSTKPTWVRNWCFIQNSVFGMFVLSDTKTYVQETDKFGVLLTHVRYEPDEDRKYCFEVKILGNKYSEETGDNEKDLTIVFHTESLRELKSWLTAFALAQRYVLGLNKNSYEYDVAFRRFSPDFLEFASTSSNSVEKMITSNDDNTRSLLELLNAEFSEYDSLKFANEELSKIYIQSTMISTKLSKLATFSHLFQNSNWLPSAPIANIWGVTNWTAYSVLDSSTILKGMTTDSVEDYPPNYPNAMKISDIEFKSIFFSIDHRVLKYPDLLILFKFSSFWCPNERQSFSTICYVTDSHIYCFTNTNGFISLLKNKIANIQNIEQDKNESNLLHFHDSNGPYISIYIHFDEPKVILTKLKYLTKNRCIKQPKQGSELYSILSKIETTILNQKKEETERLENELITRSKPNQSVKINEEAVKSFWDMNEESYNTILRSKELQDKSTAHHSNTYEIGSKGLTHIIFGNRSDAFPTAFYLAKKKKVYDKNIGLSWMRDVDEKTGEDILYRTLSIELSLFDRLINVGSNKVTSVDSNSISVKQRFVKALENNYYEIEQSPIYIKLPLCRLLRGEQRYTITEPYDPEYQIASKFSIPNSKSFLTVFYNINIIDAKTGNVVTRERLHEKIMKKLVISRCRYEYMWLKKVIKYYLERIGKHGRTIKAIKMCGDFTPDPAAVKDDITKNSVKNDDEKVIIVYSYTLILRIILKYAFSKFANVILLSVRGMFGIVQLLGTGFADMSKFSLILLFFTILLNSFLSSRSNLTYWTTKRVNVFFDNFLKEDNNDLRMDRLIMLHEDELIGGNGDYNSNESLPAWLKYKQKMFHDTEFKENRYEISSKRNKILIELKLLKNMERELVHERFQEFLEKEIERCNLLKENAGEVISNDPKLSNYCKNCEEEYDNLKSLLL</sequence>
<dbReference type="EMBL" id="HE612857">
    <property type="protein sequence ID" value="CCE62101.1"/>
    <property type="molecule type" value="Genomic_DNA"/>
</dbReference>
<dbReference type="Pfam" id="PF00169">
    <property type="entry name" value="PH"/>
    <property type="match status" value="1"/>
</dbReference>
<accession>G8BQ20</accession>
<dbReference type="Gene3D" id="2.30.29.30">
    <property type="entry name" value="Pleckstrin-homology domain (PH domain)/Phosphotyrosine-binding domain (PTB)"/>
    <property type="match status" value="1"/>
</dbReference>
<dbReference type="STRING" id="1071381.G8BQ20"/>
<dbReference type="GeneID" id="11534761"/>
<evidence type="ECO:0000256" key="2">
    <source>
        <dbReference type="ARBA" id="ARBA00022692"/>
    </source>
</evidence>
<proteinExistence type="predicted"/>
<keyword evidence="10" id="KW-1185">Reference proteome</keyword>
<dbReference type="InterPro" id="IPR027267">
    <property type="entry name" value="AH/BAR_dom_sf"/>
</dbReference>
<dbReference type="PROSITE" id="PS50003">
    <property type="entry name" value="PH_DOMAIN"/>
    <property type="match status" value="1"/>
</dbReference>
<dbReference type="eggNOG" id="ENOG502QU87">
    <property type="taxonomic scope" value="Eukaryota"/>
</dbReference>
<evidence type="ECO:0000256" key="3">
    <source>
        <dbReference type="ARBA" id="ARBA00022989"/>
    </source>
</evidence>
<dbReference type="SUPFAM" id="SSF103657">
    <property type="entry name" value="BAR/IMD domain-like"/>
    <property type="match status" value="1"/>
</dbReference>
<evidence type="ECO:0000256" key="5">
    <source>
        <dbReference type="ARBA" id="ARBA00037847"/>
    </source>
</evidence>
<gene>
    <name evidence="9" type="primary">TPHA0B04320</name>
    <name evidence="9" type="ordered locus">TPHA_0B04320</name>
</gene>
<dbReference type="InterPro" id="IPR011993">
    <property type="entry name" value="PH-like_dom_sf"/>
</dbReference>
<comment type="subcellular location">
    <subcellularLocation>
        <location evidence="5">Endomembrane system</location>
        <topology evidence="5">Single-pass membrane protein</topology>
    </subcellularLocation>
    <subcellularLocation>
        <location evidence="1">Endoplasmic reticulum membrane</location>
    </subcellularLocation>
</comment>
<dbReference type="InterPro" id="IPR031968">
    <property type="entry name" value="VASt"/>
</dbReference>
<evidence type="ECO:0008006" key="11">
    <source>
        <dbReference type="Google" id="ProtNLM"/>
    </source>
</evidence>
<dbReference type="GO" id="GO:0005789">
    <property type="term" value="C:endoplasmic reticulum membrane"/>
    <property type="evidence" value="ECO:0007669"/>
    <property type="project" value="UniProtKB-SubCell"/>
</dbReference>
<dbReference type="HOGENOM" id="CLU_001720_0_0_1"/>
<dbReference type="SUPFAM" id="SSF50729">
    <property type="entry name" value="PH domain-like"/>
    <property type="match status" value="1"/>
</dbReference>
<feature type="domain" description="PH" evidence="7">
    <location>
        <begin position="315"/>
        <end position="429"/>
    </location>
</feature>
<dbReference type="OrthoDB" id="10070851at2759"/>
<dbReference type="SMART" id="SM00233">
    <property type="entry name" value="PH"/>
    <property type="match status" value="1"/>
</dbReference>
<dbReference type="InterPro" id="IPR042067">
    <property type="entry name" value="Sip3_PH"/>
</dbReference>
<feature type="coiled-coil region" evidence="6">
    <location>
        <begin position="254"/>
        <end position="281"/>
    </location>
</feature>
<name>G8BQ20_TETPH</name>
<feature type="domain" description="VASt" evidence="8">
    <location>
        <begin position="767"/>
        <end position="978"/>
    </location>
</feature>